<evidence type="ECO:0000313" key="1">
    <source>
        <dbReference type="EMBL" id="KAL2489626.1"/>
    </source>
</evidence>
<gene>
    <name evidence="1" type="ORF">Fot_42918</name>
</gene>
<sequence length="125" mass="13142">MDYNAGGGEGICVHFQVVDSGHDNFSGGCNRGGFGCGIVQGFVGIVILMEEVHPTVAVPFSLGNLICDNPSVGSCMDVTRLPLMADTVSVYMDFETQSLANSIDGENDVCSFGDSGSEVSSFRKF</sequence>
<dbReference type="EMBL" id="JBFOLJ010000012">
    <property type="protein sequence ID" value="KAL2489626.1"/>
    <property type="molecule type" value="Genomic_DNA"/>
</dbReference>
<comment type="caution">
    <text evidence="1">The sequence shown here is derived from an EMBL/GenBank/DDBJ whole genome shotgun (WGS) entry which is preliminary data.</text>
</comment>
<dbReference type="AlphaFoldDB" id="A0ABD1RN26"/>
<keyword evidence="2" id="KW-1185">Reference proteome</keyword>
<name>A0ABD1RN26_9LAMI</name>
<evidence type="ECO:0000313" key="2">
    <source>
        <dbReference type="Proteomes" id="UP001604277"/>
    </source>
</evidence>
<organism evidence="1 2">
    <name type="scientific">Forsythia ovata</name>
    <dbReference type="NCBI Taxonomy" id="205694"/>
    <lineage>
        <taxon>Eukaryota</taxon>
        <taxon>Viridiplantae</taxon>
        <taxon>Streptophyta</taxon>
        <taxon>Embryophyta</taxon>
        <taxon>Tracheophyta</taxon>
        <taxon>Spermatophyta</taxon>
        <taxon>Magnoliopsida</taxon>
        <taxon>eudicotyledons</taxon>
        <taxon>Gunneridae</taxon>
        <taxon>Pentapetalae</taxon>
        <taxon>asterids</taxon>
        <taxon>lamiids</taxon>
        <taxon>Lamiales</taxon>
        <taxon>Oleaceae</taxon>
        <taxon>Forsythieae</taxon>
        <taxon>Forsythia</taxon>
    </lineage>
</organism>
<protein>
    <submittedName>
        <fullName evidence="1">Uncharacterized protein</fullName>
    </submittedName>
</protein>
<dbReference type="Proteomes" id="UP001604277">
    <property type="component" value="Unassembled WGS sequence"/>
</dbReference>
<reference evidence="2" key="1">
    <citation type="submission" date="2024-07" db="EMBL/GenBank/DDBJ databases">
        <title>Two chromosome-level genome assemblies of Korean endemic species Abeliophyllum distichum and Forsythia ovata (Oleaceae).</title>
        <authorList>
            <person name="Jang H."/>
        </authorList>
    </citation>
    <scope>NUCLEOTIDE SEQUENCE [LARGE SCALE GENOMIC DNA]</scope>
</reference>
<accession>A0ABD1RN26</accession>
<proteinExistence type="predicted"/>